<keyword evidence="9" id="KW-1185">Reference proteome</keyword>
<name>A0A949PPC4_9HYPH</name>
<gene>
    <name evidence="8" type="ORF">KUG47_09610</name>
</gene>
<feature type="domain" description="EamA" evidence="7">
    <location>
        <begin position="173"/>
        <end position="305"/>
    </location>
</feature>
<evidence type="ECO:0000256" key="1">
    <source>
        <dbReference type="ARBA" id="ARBA00004141"/>
    </source>
</evidence>
<comment type="subcellular location">
    <subcellularLocation>
        <location evidence="1">Membrane</location>
        <topology evidence="1">Multi-pass membrane protein</topology>
    </subcellularLocation>
</comment>
<evidence type="ECO:0000313" key="9">
    <source>
        <dbReference type="Proteomes" id="UP000752297"/>
    </source>
</evidence>
<dbReference type="GO" id="GO:0016020">
    <property type="term" value="C:membrane"/>
    <property type="evidence" value="ECO:0007669"/>
    <property type="project" value="UniProtKB-SubCell"/>
</dbReference>
<dbReference type="EMBL" id="JAHRVA010000003">
    <property type="protein sequence ID" value="MBV2143754.1"/>
    <property type="molecule type" value="Genomic_DNA"/>
</dbReference>
<reference evidence="8 9" key="1">
    <citation type="submission" date="2021-06" db="EMBL/GenBank/DDBJ databases">
        <title>Falsochrobactrum tianjin sp.nov., a new petroleum-degrading bacteria isolated from oily soils.</title>
        <authorList>
            <person name="Chen G."/>
            <person name="Chen H."/>
            <person name="Tian J."/>
            <person name="Qing J."/>
            <person name="Zhong L."/>
            <person name="Ma W."/>
            <person name="Song Y."/>
            <person name="Cui X."/>
            <person name="Yan B."/>
        </authorList>
    </citation>
    <scope>NUCLEOTIDE SEQUENCE [LARGE SCALE GENOMIC DNA]</scope>
    <source>
        <strain evidence="8 9">TDYN1</strain>
    </source>
</reference>
<feature type="transmembrane region" description="Helical" evidence="6">
    <location>
        <begin position="114"/>
        <end position="139"/>
    </location>
</feature>
<organism evidence="8 9">
    <name type="scientific">Falsochrobactrum tianjinense</name>
    <dbReference type="NCBI Taxonomy" id="2706015"/>
    <lineage>
        <taxon>Bacteria</taxon>
        <taxon>Pseudomonadati</taxon>
        <taxon>Pseudomonadota</taxon>
        <taxon>Alphaproteobacteria</taxon>
        <taxon>Hyphomicrobiales</taxon>
        <taxon>Brucellaceae</taxon>
        <taxon>Falsochrobactrum</taxon>
    </lineage>
</organism>
<feature type="transmembrane region" description="Helical" evidence="6">
    <location>
        <begin position="263"/>
        <end position="282"/>
    </location>
</feature>
<dbReference type="Proteomes" id="UP000752297">
    <property type="component" value="Unassembled WGS sequence"/>
</dbReference>
<evidence type="ECO:0000256" key="5">
    <source>
        <dbReference type="ARBA" id="ARBA00023136"/>
    </source>
</evidence>
<sequence length="318" mass="33132">MARILTSRALLLSVVATSSSPRPGFGPVLVALGAMLWGTVGIASKTLYGIEDVPPLVVGFFRLALAVPLLAAWCWWRLGPATFHFPGRDLFRIATLGVAMALYQVFYFQAVALIGVALATLITICSAPVLVGAAAVILLDEPVTRRIVTALLIGLVGAGLLVGVPSDAGDPVGVLLALGSALSYAVFVLCSRSLAHHDPGKIIVVGFGAGALFLAPFALTTDVPFGTWSVSAWAALLYVGLVPTALAYLLYFRGMRDTPATPASILALAEPLTATVLAFVLFDERLSLPAIIGAALLMLTMVILLRGSRRGKGTPEGN</sequence>
<accession>A0A949PPC4</accession>
<keyword evidence="3 6" id="KW-0812">Transmembrane</keyword>
<feature type="transmembrane region" description="Helical" evidence="6">
    <location>
        <begin position="288"/>
        <end position="305"/>
    </location>
</feature>
<dbReference type="InterPro" id="IPR000620">
    <property type="entry name" value="EamA_dom"/>
</dbReference>
<feature type="domain" description="EamA" evidence="7">
    <location>
        <begin position="25"/>
        <end position="162"/>
    </location>
</feature>
<dbReference type="AlphaFoldDB" id="A0A949PPC4"/>
<evidence type="ECO:0000256" key="3">
    <source>
        <dbReference type="ARBA" id="ARBA00022692"/>
    </source>
</evidence>
<dbReference type="SUPFAM" id="SSF103481">
    <property type="entry name" value="Multidrug resistance efflux transporter EmrE"/>
    <property type="match status" value="2"/>
</dbReference>
<dbReference type="PANTHER" id="PTHR32322:SF2">
    <property type="entry name" value="EAMA DOMAIN-CONTAINING PROTEIN"/>
    <property type="match status" value="1"/>
</dbReference>
<comment type="similarity">
    <text evidence="2">Belongs to the EamA transporter family.</text>
</comment>
<dbReference type="Pfam" id="PF00892">
    <property type="entry name" value="EamA"/>
    <property type="match status" value="2"/>
</dbReference>
<evidence type="ECO:0000256" key="4">
    <source>
        <dbReference type="ARBA" id="ARBA00022989"/>
    </source>
</evidence>
<dbReference type="InterPro" id="IPR037185">
    <property type="entry name" value="EmrE-like"/>
</dbReference>
<dbReference type="RefSeq" id="WP_340162796.1">
    <property type="nucleotide sequence ID" value="NZ_JAHRVA010000003.1"/>
</dbReference>
<feature type="transmembrane region" description="Helical" evidence="6">
    <location>
        <begin position="202"/>
        <end position="219"/>
    </location>
</feature>
<evidence type="ECO:0000256" key="2">
    <source>
        <dbReference type="ARBA" id="ARBA00007362"/>
    </source>
</evidence>
<feature type="transmembrane region" description="Helical" evidence="6">
    <location>
        <begin position="90"/>
        <end position="108"/>
    </location>
</feature>
<dbReference type="PANTHER" id="PTHR32322">
    <property type="entry name" value="INNER MEMBRANE TRANSPORTER"/>
    <property type="match status" value="1"/>
</dbReference>
<proteinExistence type="inferred from homology"/>
<feature type="transmembrane region" description="Helical" evidence="6">
    <location>
        <begin position="231"/>
        <end position="251"/>
    </location>
</feature>
<keyword evidence="4 6" id="KW-1133">Transmembrane helix</keyword>
<dbReference type="InterPro" id="IPR050638">
    <property type="entry name" value="AA-Vitamin_Transporters"/>
</dbReference>
<evidence type="ECO:0000313" key="8">
    <source>
        <dbReference type="EMBL" id="MBV2143754.1"/>
    </source>
</evidence>
<protein>
    <submittedName>
        <fullName evidence="8">DMT family transporter</fullName>
    </submittedName>
</protein>
<feature type="transmembrane region" description="Helical" evidence="6">
    <location>
        <begin position="57"/>
        <end position="78"/>
    </location>
</feature>
<keyword evidence="5 6" id="KW-0472">Membrane</keyword>
<evidence type="ECO:0000256" key="6">
    <source>
        <dbReference type="SAM" id="Phobius"/>
    </source>
</evidence>
<comment type="caution">
    <text evidence="8">The sequence shown here is derived from an EMBL/GenBank/DDBJ whole genome shotgun (WGS) entry which is preliminary data.</text>
</comment>
<evidence type="ECO:0000259" key="7">
    <source>
        <dbReference type="Pfam" id="PF00892"/>
    </source>
</evidence>
<feature type="transmembrane region" description="Helical" evidence="6">
    <location>
        <begin position="146"/>
        <end position="166"/>
    </location>
</feature>
<feature type="transmembrane region" description="Helical" evidence="6">
    <location>
        <begin position="172"/>
        <end position="190"/>
    </location>
</feature>